<dbReference type="GO" id="GO:0003735">
    <property type="term" value="F:structural constituent of ribosome"/>
    <property type="evidence" value="ECO:0007669"/>
    <property type="project" value="InterPro"/>
</dbReference>
<evidence type="ECO:0000256" key="6">
    <source>
        <dbReference type="ARBA" id="ARBA00022884"/>
    </source>
</evidence>
<keyword evidence="7 10" id="KW-0689">Ribosomal protein</keyword>
<comment type="cofactor">
    <cofactor evidence="10">
        <name>Zn(2+)</name>
        <dbReference type="ChEBI" id="CHEBI:29105"/>
    </cofactor>
    <text evidence="10">Binds 1 zinc ion per subunit.</text>
</comment>
<dbReference type="PROSITE" id="PS01143">
    <property type="entry name" value="RIBOSOMAL_L31"/>
    <property type="match status" value="1"/>
</dbReference>
<dbReference type="PANTHER" id="PTHR33280">
    <property type="entry name" value="50S RIBOSOMAL PROTEIN L31, CHLOROPLASTIC"/>
    <property type="match status" value="1"/>
</dbReference>
<dbReference type="NCBIfam" id="NF001809">
    <property type="entry name" value="PRK00528.1"/>
    <property type="match status" value="1"/>
</dbReference>
<comment type="subunit">
    <text evidence="2 10">Part of the 50S ribosomal subunit.</text>
</comment>
<keyword evidence="6 10" id="KW-0694">RNA-binding</keyword>
<dbReference type="KEGG" id="dmp:FAK_34970"/>
<dbReference type="Pfam" id="PF01197">
    <property type="entry name" value="Ribosomal_L31"/>
    <property type="match status" value="1"/>
</dbReference>
<sequence>MKSDIHPDFKEVNVRCACGNEFTSGSTKDEIRVEICSACHPFFTGKQKLVDSAGRVERFYKKYAHLDQYKGKAAEMEAERLAQAEAKAKSEDEE</sequence>
<keyword evidence="4 10" id="KW-0699">rRNA-binding</keyword>
<dbReference type="AlphaFoldDB" id="A0AAU9F0E0"/>
<dbReference type="InterPro" id="IPR034704">
    <property type="entry name" value="Ribosomal_bL28/bL31-like_sf"/>
</dbReference>
<dbReference type="InterPro" id="IPR002150">
    <property type="entry name" value="Ribosomal_bL31"/>
</dbReference>
<dbReference type="NCBIfam" id="TIGR00105">
    <property type="entry name" value="L31"/>
    <property type="match status" value="1"/>
</dbReference>
<dbReference type="GO" id="GO:0019843">
    <property type="term" value="F:rRNA binding"/>
    <property type="evidence" value="ECO:0007669"/>
    <property type="project" value="UniProtKB-KW"/>
</dbReference>
<dbReference type="Gene3D" id="4.10.830.30">
    <property type="entry name" value="Ribosomal protein L31"/>
    <property type="match status" value="1"/>
</dbReference>
<comment type="similarity">
    <text evidence="1 10">Belongs to the bacterial ribosomal protein bL31 family. Type A subfamily.</text>
</comment>
<feature type="binding site" evidence="10">
    <location>
        <position position="36"/>
    </location>
    <ligand>
        <name>Zn(2+)</name>
        <dbReference type="ChEBI" id="CHEBI:29105"/>
    </ligand>
</feature>
<dbReference type="Proteomes" id="UP001366166">
    <property type="component" value="Chromosome"/>
</dbReference>
<keyword evidence="12" id="KW-1185">Reference proteome</keyword>
<feature type="binding site" evidence="10">
    <location>
        <position position="16"/>
    </location>
    <ligand>
        <name>Zn(2+)</name>
        <dbReference type="ChEBI" id="CHEBI:29105"/>
    </ligand>
</feature>
<dbReference type="InterPro" id="IPR042105">
    <property type="entry name" value="Ribosomal_bL31_sf"/>
</dbReference>
<dbReference type="GO" id="GO:0046872">
    <property type="term" value="F:metal ion binding"/>
    <property type="evidence" value="ECO:0007669"/>
    <property type="project" value="UniProtKB-KW"/>
</dbReference>
<protein>
    <recommendedName>
        <fullName evidence="9 10">Large ribosomal subunit protein bL31</fullName>
    </recommendedName>
</protein>
<keyword evidence="8 10" id="KW-0687">Ribonucleoprotein</keyword>
<dbReference type="GO" id="GO:0005840">
    <property type="term" value="C:ribosome"/>
    <property type="evidence" value="ECO:0007669"/>
    <property type="project" value="UniProtKB-KW"/>
</dbReference>
<evidence type="ECO:0000256" key="2">
    <source>
        <dbReference type="ARBA" id="ARBA00011838"/>
    </source>
</evidence>
<dbReference type="HAMAP" id="MF_00501">
    <property type="entry name" value="Ribosomal_bL31_1"/>
    <property type="match status" value="1"/>
</dbReference>
<evidence type="ECO:0000256" key="5">
    <source>
        <dbReference type="ARBA" id="ARBA00022833"/>
    </source>
</evidence>
<comment type="function">
    <text evidence="10">Binds the 23S rRNA.</text>
</comment>
<evidence type="ECO:0000313" key="12">
    <source>
        <dbReference type="Proteomes" id="UP001366166"/>
    </source>
</evidence>
<keyword evidence="5 10" id="KW-0862">Zinc</keyword>
<evidence type="ECO:0000256" key="7">
    <source>
        <dbReference type="ARBA" id="ARBA00022980"/>
    </source>
</evidence>
<evidence type="ECO:0000256" key="9">
    <source>
        <dbReference type="ARBA" id="ARBA00035687"/>
    </source>
</evidence>
<name>A0AAU9F0E0_9BACT</name>
<dbReference type="EMBL" id="AP028679">
    <property type="protein sequence ID" value="BEQ16431.1"/>
    <property type="molecule type" value="Genomic_DNA"/>
</dbReference>
<feature type="binding site" evidence="10">
    <location>
        <position position="39"/>
    </location>
    <ligand>
        <name>Zn(2+)</name>
        <dbReference type="ChEBI" id="CHEBI:29105"/>
    </ligand>
</feature>
<accession>A0AAU9F0E0</accession>
<dbReference type="GO" id="GO:0006412">
    <property type="term" value="P:translation"/>
    <property type="evidence" value="ECO:0007669"/>
    <property type="project" value="UniProtKB-UniRule"/>
</dbReference>
<evidence type="ECO:0000256" key="10">
    <source>
        <dbReference type="HAMAP-Rule" id="MF_00501"/>
    </source>
</evidence>
<dbReference type="NCBIfam" id="NF000612">
    <property type="entry name" value="PRK00019.1"/>
    <property type="match status" value="1"/>
</dbReference>
<keyword evidence="3 10" id="KW-0479">Metal-binding</keyword>
<evidence type="ECO:0000313" key="11">
    <source>
        <dbReference type="EMBL" id="BEQ16431.1"/>
    </source>
</evidence>
<reference evidence="12" key="1">
    <citation type="journal article" date="2023" name="Arch. Microbiol.">
        <title>Desulfoferula mesophilus gen. nov. sp. nov., a mesophilic sulfate-reducing bacterium isolated from a brackish lake sediment.</title>
        <authorList>
            <person name="Watanabe T."/>
            <person name="Yabe T."/>
            <person name="Tsuji J.M."/>
            <person name="Fukui M."/>
        </authorList>
    </citation>
    <scope>NUCLEOTIDE SEQUENCE [LARGE SCALE GENOMIC DNA]</scope>
    <source>
        <strain evidence="12">12FAK</strain>
    </source>
</reference>
<gene>
    <name evidence="10" type="primary">rpmE</name>
    <name evidence="11" type="ORF">FAK_34970</name>
</gene>
<dbReference type="SUPFAM" id="SSF143800">
    <property type="entry name" value="L28p-like"/>
    <property type="match status" value="1"/>
</dbReference>
<dbReference type="GO" id="GO:1990904">
    <property type="term" value="C:ribonucleoprotein complex"/>
    <property type="evidence" value="ECO:0007669"/>
    <property type="project" value="UniProtKB-KW"/>
</dbReference>
<dbReference type="PRINTS" id="PR01249">
    <property type="entry name" value="RIBOSOMALL31"/>
</dbReference>
<proteinExistence type="inferred from homology"/>
<evidence type="ECO:0000256" key="1">
    <source>
        <dbReference type="ARBA" id="ARBA00009296"/>
    </source>
</evidence>
<dbReference type="PANTHER" id="PTHR33280:SF1">
    <property type="entry name" value="LARGE RIBOSOMAL SUBUNIT PROTEIN BL31C"/>
    <property type="match status" value="1"/>
</dbReference>
<evidence type="ECO:0000256" key="4">
    <source>
        <dbReference type="ARBA" id="ARBA00022730"/>
    </source>
</evidence>
<dbReference type="InterPro" id="IPR027491">
    <property type="entry name" value="Ribosomal_bL31_A"/>
</dbReference>
<evidence type="ECO:0000256" key="3">
    <source>
        <dbReference type="ARBA" id="ARBA00022723"/>
    </source>
</evidence>
<feature type="binding site" evidence="10">
    <location>
        <position position="18"/>
    </location>
    <ligand>
        <name>Zn(2+)</name>
        <dbReference type="ChEBI" id="CHEBI:29105"/>
    </ligand>
</feature>
<evidence type="ECO:0000256" key="8">
    <source>
        <dbReference type="ARBA" id="ARBA00023274"/>
    </source>
</evidence>
<organism evidence="11 12">
    <name type="scientific">Desulfoferula mesophila</name>
    <dbReference type="NCBI Taxonomy" id="3058419"/>
    <lineage>
        <taxon>Bacteria</taxon>
        <taxon>Pseudomonadati</taxon>
        <taxon>Thermodesulfobacteriota</taxon>
        <taxon>Desulfarculia</taxon>
        <taxon>Desulfarculales</taxon>
        <taxon>Desulfarculaceae</taxon>
        <taxon>Desulfoferula</taxon>
    </lineage>
</organism>